<sequence>MTTSKEMEYAVKMCQRKNRGMQENGSCHENDRKRKMTH</sequence>
<dbReference type="Proteomes" id="UP001646157">
    <property type="component" value="Unassembled WGS sequence"/>
</dbReference>
<protein>
    <submittedName>
        <fullName evidence="2">Uncharacterized protein</fullName>
    </submittedName>
</protein>
<accession>A0ABS2NCC7</accession>
<keyword evidence="3" id="KW-1185">Reference proteome</keyword>
<gene>
    <name evidence="2" type="ORF">JOC86_002035</name>
</gene>
<feature type="region of interest" description="Disordered" evidence="1">
    <location>
        <begin position="15"/>
        <end position="38"/>
    </location>
</feature>
<dbReference type="EMBL" id="JAFBDZ010000002">
    <property type="protein sequence ID" value="MBM7585493.1"/>
    <property type="molecule type" value="Genomic_DNA"/>
</dbReference>
<comment type="caution">
    <text evidence="2">The sequence shown here is derived from an EMBL/GenBank/DDBJ whole genome shotgun (WGS) entry which is preliminary data.</text>
</comment>
<evidence type="ECO:0000313" key="3">
    <source>
        <dbReference type="Proteomes" id="UP001646157"/>
    </source>
</evidence>
<name>A0ABS2NCC7_9BACI</name>
<organism evidence="2 3">
    <name type="scientific">Rossellomorea pakistanensis</name>
    <dbReference type="NCBI Taxonomy" id="992288"/>
    <lineage>
        <taxon>Bacteria</taxon>
        <taxon>Bacillati</taxon>
        <taxon>Bacillota</taxon>
        <taxon>Bacilli</taxon>
        <taxon>Bacillales</taxon>
        <taxon>Bacillaceae</taxon>
        <taxon>Rossellomorea</taxon>
    </lineage>
</organism>
<proteinExistence type="predicted"/>
<evidence type="ECO:0000256" key="1">
    <source>
        <dbReference type="SAM" id="MobiDB-lite"/>
    </source>
</evidence>
<evidence type="ECO:0000313" key="2">
    <source>
        <dbReference type="EMBL" id="MBM7585493.1"/>
    </source>
</evidence>
<reference evidence="2 3" key="1">
    <citation type="submission" date="2021-01" db="EMBL/GenBank/DDBJ databases">
        <title>Genomic Encyclopedia of Type Strains, Phase IV (KMG-IV): sequencing the most valuable type-strain genomes for metagenomic binning, comparative biology and taxonomic classification.</title>
        <authorList>
            <person name="Goeker M."/>
        </authorList>
    </citation>
    <scope>NUCLEOTIDE SEQUENCE [LARGE SCALE GENOMIC DNA]</scope>
    <source>
        <strain evidence="2 3">DSM 24834</strain>
    </source>
</reference>